<reference evidence="3 4" key="1">
    <citation type="submission" date="2019-07" db="EMBL/GenBank/DDBJ databases">
        <authorList>
            <person name="Zhou L.-Y."/>
        </authorList>
    </citation>
    <scope>NUCLEOTIDE SEQUENCE [LARGE SCALE GENOMIC DNA]</scope>
    <source>
        <strain evidence="3 4">YIM 101269</strain>
    </source>
</reference>
<dbReference type="Pfam" id="PF00561">
    <property type="entry name" value="Abhydrolase_1"/>
    <property type="match status" value="1"/>
</dbReference>
<gene>
    <name evidence="3" type="ORF">FOJ82_11645</name>
</gene>
<dbReference type="InterPro" id="IPR029058">
    <property type="entry name" value="AB_hydrolase_fold"/>
</dbReference>
<dbReference type="GO" id="GO:0016787">
    <property type="term" value="F:hydrolase activity"/>
    <property type="evidence" value="ECO:0007669"/>
    <property type="project" value="UniProtKB-KW"/>
</dbReference>
<organism evidence="3 4">
    <name type="scientific">Tessaracoccus rhinocerotis</name>
    <dbReference type="NCBI Taxonomy" id="1689449"/>
    <lineage>
        <taxon>Bacteria</taxon>
        <taxon>Bacillati</taxon>
        <taxon>Actinomycetota</taxon>
        <taxon>Actinomycetes</taxon>
        <taxon>Propionibacteriales</taxon>
        <taxon>Propionibacteriaceae</taxon>
        <taxon>Tessaracoccus</taxon>
    </lineage>
</organism>
<evidence type="ECO:0000313" key="3">
    <source>
        <dbReference type="EMBL" id="TRY17904.1"/>
    </source>
</evidence>
<feature type="compositionally biased region" description="Low complexity" evidence="1">
    <location>
        <begin position="28"/>
        <end position="46"/>
    </location>
</feature>
<dbReference type="Proteomes" id="UP000317638">
    <property type="component" value="Unassembled WGS sequence"/>
</dbReference>
<dbReference type="OrthoDB" id="3728055at2"/>
<evidence type="ECO:0000259" key="2">
    <source>
        <dbReference type="Pfam" id="PF00561"/>
    </source>
</evidence>
<feature type="domain" description="AB hydrolase-1" evidence="2">
    <location>
        <begin position="209"/>
        <end position="303"/>
    </location>
</feature>
<name>A0A553JZN1_9ACTN</name>
<proteinExistence type="predicted"/>
<protein>
    <submittedName>
        <fullName evidence="3">Alpha/beta hydrolase</fullName>
    </submittedName>
</protein>
<dbReference type="EMBL" id="VKKG01000004">
    <property type="protein sequence ID" value="TRY17904.1"/>
    <property type="molecule type" value="Genomic_DNA"/>
</dbReference>
<dbReference type="AlphaFoldDB" id="A0A553JZN1"/>
<evidence type="ECO:0000313" key="4">
    <source>
        <dbReference type="Proteomes" id="UP000317638"/>
    </source>
</evidence>
<sequence>MSPRSATPATPSRARAWRWSPRWCSAACSRASSRSSSGSTRRPPTGCSRCPTPPASSSTSSTIDRVGPAVRESRCRMVELPVGFRRFSRNGFVNYQLNRWYSLGYSRLQDLETAGREIRRVADNKPVFTKLAEAAVREGRWRNAAFAFRAAEFLTDPADPDKSVLYGRFVEAFDRGFADEGFERGLVPYGAGHLPTLRLRAVGHRRGTVVAHGGFDSFMEEFFCFWRVLADRGYDVVAFEGPGQGAAHRVHGLAHDHDWEKPTGAVLDHYGLEDVALLGISFGGYWCVRAAAFDKRITRLIVDPPLYDLVAAAGPVLRRILREMLARPALLNWSIRLRMRAFPVLRHTVRQALFMTNQLDAEPSAAVQWLLGMNERHLSSELVDQDVLLMGGEKDRFQPLKLFHLQRVAMVNAKSLSGRIFSSAEHAENHCQMGNLRLALRVMADWLDGAPGASS</sequence>
<comment type="caution">
    <text evidence="3">The sequence shown here is derived from an EMBL/GenBank/DDBJ whole genome shotgun (WGS) entry which is preliminary data.</text>
</comment>
<evidence type="ECO:0000256" key="1">
    <source>
        <dbReference type="SAM" id="MobiDB-lite"/>
    </source>
</evidence>
<dbReference type="Gene3D" id="3.40.50.1820">
    <property type="entry name" value="alpha/beta hydrolase"/>
    <property type="match status" value="1"/>
</dbReference>
<keyword evidence="4" id="KW-1185">Reference proteome</keyword>
<accession>A0A553JZN1</accession>
<keyword evidence="3" id="KW-0378">Hydrolase</keyword>
<dbReference type="InterPro" id="IPR000073">
    <property type="entry name" value="AB_hydrolase_1"/>
</dbReference>
<feature type="region of interest" description="Disordered" evidence="1">
    <location>
        <begin position="28"/>
        <end position="67"/>
    </location>
</feature>
<dbReference type="SUPFAM" id="SSF53474">
    <property type="entry name" value="alpha/beta-Hydrolases"/>
    <property type="match status" value="1"/>
</dbReference>